<evidence type="ECO:0000256" key="1">
    <source>
        <dbReference type="SAM" id="Phobius"/>
    </source>
</evidence>
<dbReference type="EMBL" id="KN819364">
    <property type="protein sequence ID" value="KIJ12389.1"/>
    <property type="molecule type" value="Genomic_DNA"/>
</dbReference>
<feature type="transmembrane region" description="Helical" evidence="1">
    <location>
        <begin position="174"/>
        <end position="199"/>
    </location>
</feature>
<feature type="transmembrane region" description="Helical" evidence="1">
    <location>
        <begin position="127"/>
        <end position="154"/>
    </location>
</feature>
<dbReference type="HOGENOM" id="CLU_035509_11_2_1"/>
<feature type="transmembrane region" description="Helical" evidence="1">
    <location>
        <begin position="101"/>
        <end position="120"/>
    </location>
</feature>
<gene>
    <name evidence="2" type="ORF">PAXINDRAFT_101213</name>
</gene>
<feature type="transmembrane region" description="Helical" evidence="1">
    <location>
        <begin position="220"/>
        <end position="243"/>
    </location>
</feature>
<dbReference type="OrthoDB" id="2993276at2759"/>
<keyword evidence="3" id="KW-1185">Reference proteome</keyword>
<protein>
    <submittedName>
        <fullName evidence="2">Uncharacterized protein</fullName>
    </submittedName>
</protein>
<name>A0A0C9STX2_PAXIN</name>
<evidence type="ECO:0000313" key="3">
    <source>
        <dbReference type="Proteomes" id="UP000053647"/>
    </source>
</evidence>
<evidence type="ECO:0000313" key="2">
    <source>
        <dbReference type="EMBL" id="KIJ12389.1"/>
    </source>
</evidence>
<reference evidence="2 3" key="1">
    <citation type="submission" date="2014-06" db="EMBL/GenBank/DDBJ databases">
        <authorList>
            <consortium name="DOE Joint Genome Institute"/>
            <person name="Kuo A."/>
            <person name="Kohler A."/>
            <person name="Nagy L.G."/>
            <person name="Floudas D."/>
            <person name="Copeland A."/>
            <person name="Barry K.W."/>
            <person name="Cichocki N."/>
            <person name="Veneault-Fourrey C."/>
            <person name="LaButti K."/>
            <person name="Lindquist E.A."/>
            <person name="Lipzen A."/>
            <person name="Lundell T."/>
            <person name="Morin E."/>
            <person name="Murat C."/>
            <person name="Sun H."/>
            <person name="Tunlid A."/>
            <person name="Henrissat B."/>
            <person name="Grigoriev I.V."/>
            <person name="Hibbett D.S."/>
            <person name="Martin F."/>
            <person name="Nordberg H.P."/>
            <person name="Cantor M.N."/>
            <person name="Hua S.X."/>
        </authorList>
    </citation>
    <scope>NUCLEOTIDE SEQUENCE [LARGE SCALE GENOMIC DNA]</scope>
    <source>
        <strain evidence="2 3">ATCC 200175</strain>
    </source>
</reference>
<keyword evidence="1" id="KW-0472">Membrane</keyword>
<proteinExistence type="predicted"/>
<sequence>MPLRPLVIISIQQHPGGGQVRAMHSSQVLFTANCFKVSMAALFILDYFYKLEDEACLTSIYTRDPAADQDDVRRYIHFILIPPTLLSSFAANPDVHTCETLQYIIVVLGMVAITLSEVTFGLRAKAALTLLAILLTFAAQAYVAALVFILRSFIRSVTFGKYLLGVNSGCHRTGGSSVVFAIPVVIMFTEAVTTALTLYRAYWHFRHTPNALVQNVTRDGVFYCMSMFSMSVANLLLICLVPIQYSDMMAVYQSVMHTILATRMQLHLRKVDQHTYIVRPFAEESLAPMSFTMSTFLADI</sequence>
<dbReference type="AlphaFoldDB" id="A0A0C9STX2"/>
<dbReference type="Proteomes" id="UP000053647">
    <property type="component" value="Unassembled WGS sequence"/>
</dbReference>
<accession>A0A0C9STX2</accession>
<reference evidence="3" key="2">
    <citation type="submission" date="2015-01" db="EMBL/GenBank/DDBJ databases">
        <title>Evolutionary Origins and Diversification of the Mycorrhizal Mutualists.</title>
        <authorList>
            <consortium name="DOE Joint Genome Institute"/>
            <consortium name="Mycorrhizal Genomics Consortium"/>
            <person name="Kohler A."/>
            <person name="Kuo A."/>
            <person name="Nagy L.G."/>
            <person name="Floudas D."/>
            <person name="Copeland A."/>
            <person name="Barry K.W."/>
            <person name="Cichocki N."/>
            <person name="Veneault-Fourrey C."/>
            <person name="LaButti K."/>
            <person name="Lindquist E.A."/>
            <person name="Lipzen A."/>
            <person name="Lundell T."/>
            <person name="Morin E."/>
            <person name="Murat C."/>
            <person name="Riley R."/>
            <person name="Ohm R."/>
            <person name="Sun H."/>
            <person name="Tunlid A."/>
            <person name="Henrissat B."/>
            <person name="Grigoriev I.V."/>
            <person name="Hibbett D.S."/>
            <person name="Martin F."/>
        </authorList>
    </citation>
    <scope>NUCLEOTIDE SEQUENCE [LARGE SCALE GENOMIC DNA]</scope>
    <source>
        <strain evidence="3">ATCC 200175</strain>
    </source>
</reference>
<organism evidence="2 3">
    <name type="scientific">Paxillus involutus ATCC 200175</name>
    <dbReference type="NCBI Taxonomy" id="664439"/>
    <lineage>
        <taxon>Eukaryota</taxon>
        <taxon>Fungi</taxon>
        <taxon>Dikarya</taxon>
        <taxon>Basidiomycota</taxon>
        <taxon>Agaricomycotina</taxon>
        <taxon>Agaricomycetes</taxon>
        <taxon>Agaricomycetidae</taxon>
        <taxon>Boletales</taxon>
        <taxon>Paxilineae</taxon>
        <taxon>Paxillaceae</taxon>
        <taxon>Paxillus</taxon>
    </lineage>
</organism>
<keyword evidence="1" id="KW-0812">Transmembrane</keyword>
<keyword evidence="1" id="KW-1133">Transmembrane helix</keyword>